<dbReference type="SUPFAM" id="SSF161098">
    <property type="entry name" value="MetI-like"/>
    <property type="match status" value="1"/>
</dbReference>
<dbReference type="AlphaFoldDB" id="A0A8J3CK64"/>
<keyword evidence="3" id="KW-1003">Cell membrane</keyword>
<evidence type="ECO:0000313" key="10">
    <source>
        <dbReference type="EMBL" id="GHA68574.1"/>
    </source>
</evidence>
<organism evidence="10 11">
    <name type="scientific">Formosimonas limnophila</name>
    <dbReference type="NCBI Taxonomy" id="1384487"/>
    <lineage>
        <taxon>Bacteria</taxon>
        <taxon>Pseudomonadati</taxon>
        <taxon>Pseudomonadota</taxon>
        <taxon>Betaproteobacteria</taxon>
        <taxon>Burkholderiales</taxon>
        <taxon>Burkholderiaceae</taxon>
        <taxon>Formosimonas</taxon>
    </lineage>
</organism>
<keyword evidence="5 8" id="KW-0812">Transmembrane</keyword>
<evidence type="ECO:0000256" key="3">
    <source>
        <dbReference type="ARBA" id="ARBA00022475"/>
    </source>
</evidence>
<dbReference type="PANTHER" id="PTHR43357:SF3">
    <property type="entry name" value="FE(3+)-TRANSPORT SYSTEM PERMEASE PROTEIN FBPB 2"/>
    <property type="match status" value="1"/>
</dbReference>
<feature type="transmembrane region" description="Helical" evidence="8">
    <location>
        <begin position="21"/>
        <end position="40"/>
    </location>
</feature>
<dbReference type="PANTHER" id="PTHR43357">
    <property type="entry name" value="INNER MEMBRANE ABC TRANSPORTER PERMEASE PROTEIN YDCV"/>
    <property type="match status" value="1"/>
</dbReference>
<dbReference type="Gene3D" id="1.10.3720.10">
    <property type="entry name" value="MetI-like"/>
    <property type="match status" value="1"/>
</dbReference>
<evidence type="ECO:0000256" key="7">
    <source>
        <dbReference type="ARBA" id="ARBA00023136"/>
    </source>
</evidence>
<dbReference type="InterPro" id="IPR000515">
    <property type="entry name" value="MetI-like"/>
</dbReference>
<dbReference type="GO" id="GO:0055085">
    <property type="term" value="P:transmembrane transport"/>
    <property type="evidence" value="ECO:0007669"/>
    <property type="project" value="InterPro"/>
</dbReference>
<evidence type="ECO:0000256" key="8">
    <source>
        <dbReference type="SAM" id="Phobius"/>
    </source>
</evidence>
<reference evidence="10" key="1">
    <citation type="journal article" date="2014" name="Int. J. Syst. Evol. Microbiol.">
        <title>Complete genome sequence of Corynebacterium casei LMG S-19264T (=DSM 44701T), isolated from a smear-ripened cheese.</title>
        <authorList>
            <consortium name="US DOE Joint Genome Institute (JGI-PGF)"/>
            <person name="Walter F."/>
            <person name="Albersmeier A."/>
            <person name="Kalinowski J."/>
            <person name="Ruckert C."/>
        </authorList>
    </citation>
    <scope>NUCLEOTIDE SEQUENCE</scope>
    <source>
        <strain evidence="10">KCTC 32501</strain>
    </source>
</reference>
<proteinExistence type="predicted"/>
<evidence type="ECO:0000256" key="4">
    <source>
        <dbReference type="ARBA" id="ARBA00022519"/>
    </source>
</evidence>
<evidence type="ECO:0000256" key="1">
    <source>
        <dbReference type="ARBA" id="ARBA00004429"/>
    </source>
</evidence>
<dbReference type="PROSITE" id="PS50928">
    <property type="entry name" value="ABC_TM1"/>
    <property type="match status" value="1"/>
</dbReference>
<keyword evidence="6 8" id="KW-1133">Transmembrane helix</keyword>
<keyword evidence="11" id="KW-1185">Reference proteome</keyword>
<reference evidence="10" key="2">
    <citation type="submission" date="2020-09" db="EMBL/GenBank/DDBJ databases">
        <authorList>
            <person name="Sun Q."/>
            <person name="Kim S."/>
        </authorList>
    </citation>
    <scope>NUCLEOTIDE SEQUENCE</scope>
    <source>
        <strain evidence="10">KCTC 32501</strain>
    </source>
</reference>
<comment type="caution">
    <text evidence="10">The sequence shown here is derived from an EMBL/GenBank/DDBJ whole genome shotgun (WGS) entry which is preliminary data.</text>
</comment>
<feature type="transmembrane region" description="Helical" evidence="8">
    <location>
        <begin position="60"/>
        <end position="78"/>
    </location>
</feature>
<protein>
    <recommendedName>
        <fullName evidence="9">ABC transmembrane type-1 domain-containing protein</fullName>
    </recommendedName>
</protein>
<keyword evidence="2" id="KW-0813">Transport</keyword>
<evidence type="ECO:0000313" key="11">
    <source>
        <dbReference type="Proteomes" id="UP000614287"/>
    </source>
</evidence>
<evidence type="ECO:0000256" key="2">
    <source>
        <dbReference type="ARBA" id="ARBA00022448"/>
    </source>
</evidence>
<gene>
    <name evidence="10" type="ORF">GCM10009007_06650</name>
</gene>
<evidence type="ECO:0000256" key="6">
    <source>
        <dbReference type="ARBA" id="ARBA00022989"/>
    </source>
</evidence>
<keyword evidence="4" id="KW-0997">Cell inner membrane</keyword>
<feature type="transmembrane region" description="Helical" evidence="8">
    <location>
        <begin position="164"/>
        <end position="183"/>
    </location>
</feature>
<dbReference type="CDD" id="cd06261">
    <property type="entry name" value="TM_PBP2"/>
    <property type="match status" value="1"/>
</dbReference>
<keyword evidence="7 8" id="KW-0472">Membrane</keyword>
<dbReference type="InterPro" id="IPR035906">
    <property type="entry name" value="MetI-like_sf"/>
</dbReference>
<sequence length="188" mass="20629">MAKRRTHSPLAAPLQTLATMGYAVPGTVLAVGVFVPVAWLDNVLLQYVWHNAASGAILKGTLWVMMWAYVVRFLAVGYSSVDAAMQRVTVNQERSVRSLGVSGVALVRRLYLPLMRGGLLTAIIMVFVDVMKEMPITLMTRPFGWDTLSVRIFSLTTEGLWREAALPALALIVAGLLPVLYLARQDEA</sequence>
<accession>A0A8J3CK64</accession>
<evidence type="ECO:0000259" key="9">
    <source>
        <dbReference type="PROSITE" id="PS50928"/>
    </source>
</evidence>
<dbReference type="GO" id="GO:0005886">
    <property type="term" value="C:plasma membrane"/>
    <property type="evidence" value="ECO:0007669"/>
    <property type="project" value="UniProtKB-SubCell"/>
</dbReference>
<comment type="subcellular location">
    <subcellularLocation>
        <location evidence="1">Cell inner membrane</location>
        <topology evidence="1">Multi-pass membrane protein</topology>
    </subcellularLocation>
</comment>
<name>A0A8J3CK64_9BURK</name>
<evidence type="ECO:0000256" key="5">
    <source>
        <dbReference type="ARBA" id="ARBA00022692"/>
    </source>
</evidence>
<dbReference type="Proteomes" id="UP000614287">
    <property type="component" value="Unassembled WGS sequence"/>
</dbReference>
<dbReference type="EMBL" id="BMZG01000003">
    <property type="protein sequence ID" value="GHA68574.1"/>
    <property type="molecule type" value="Genomic_DNA"/>
</dbReference>
<feature type="domain" description="ABC transmembrane type-1" evidence="9">
    <location>
        <begin position="1"/>
        <end position="182"/>
    </location>
</feature>